<evidence type="ECO:0008006" key="3">
    <source>
        <dbReference type="Google" id="ProtNLM"/>
    </source>
</evidence>
<evidence type="ECO:0000313" key="2">
    <source>
        <dbReference type="Proteomes" id="UP000257109"/>
    </source>
</evidence>
<evidence type="ECO:0000313" key="1">
    <source>
        <dbReference type="EMBL" id="RDY08949.1"/>
    </source>
</evidence>
<gene>
    <name evidence="1" type="ORF">CR513_06769</name>
</gene>
<keyword evidence="2" id="KW-1185">Reference proteome</keyword>
<comment type="caution">
    <text evidence="1">The sequence shown here is derived from an EMBL/GenBank/DDBJ whole genome shotgun (WGS) entry which is preliminary data.</text>
</comment>
<dbReference type="OrthoDB" id="1433902at2759"/>
<name>A0A371I1Q6_MUCPR</name>
<dbReference type="EMBL" id="QJKJ01001176">
    <property type="protein sequence ID" value="RDY08949.1"/>
    <property type="molecule type" value="Genomic_DNA"/>
</dbReference>
<organism evidence="1 2">
    <name type="scientific">Mucuna pruriens</name>
    <name type="common">Velvet bean</name>
    <name type="synonym">Dolichos pruriens</name>
    <dbReference type="NCBI Taxonomy" id="157652"/>
    <lineage>
        <taxon>Eukaryota</taxon>
        <taxon>Viridiplantae</taxon>
        <taxon>Streptophyta</taxon>
        <taxon>Embryophyta</taxon>
        <taxon>Tracheophyta</taxon>
        <taxon>Spermatophyta</taxon>
        <taxon>Magnoliopsida</taxon>
        <taxon>eudicotyledons</taxon>
        <taxon>Gunneridae</taxon>
        <taxon>Pentapetalae</taxon>
        <taxon>rosids</taxon>
        <taxon>fabids</taxon>
        <taxon>Fabales</taxon>
        <taxon>Fabaceae</taxon>
        <taxon>Papilionoideae</taxon>
        <taxon>50 kb inversion clade</taxon>
        <taxon>NPAAA clade</taxon>
        <taxon>indigoferoid/millettioid clade</taxon>
        <taxon>Phaseoleae</taxon>
        <taxon>Mucuna</taxon>
    </lineage>
</organism>
<dbReference type="AlphaFoldDB" id="A0A371I1Q6"/>
<sequence length="97" mass="11333">MGLRNNPRAFKGGYDADNVQNWIREMEKIFCIMEYIETQKVMLGTYGEIRERLKCIKFINSLYSEIKQTIYDEENGGRTPHYKNDLGLMKGKQSGSE</sequence>
<reference evidence="1" key="1">
    <citation type="submission" date="2018-05" db="EMBL/GenBank/DDBJ databases">
        <title>Draft genome of Mucuna pruriens seed.</title>
        <authorList>
            <person name="Nnadi N.E."/>
            <person name="Vos R."/>
            <person name="Hasami M.H."/>
            <person name="Devisetty U.K."/>
            <person name="Aguiy J.C."/>
        </authorList>
    </citation>
    <scope>NUCLEOTIDE SEQUENCE [LARGE SCALE GENOMIC DNA]</scope>
    <source>
        <strain evidence="1">JCA_2017</strain>
    </source>
</reference>
<proteinExistence type="predicted"/>
<feature type="non-terminal residue" evidence="1">
    <location>
        <position position="1"/>
    </location>
</feature>
<dbReference type="Proteomes" id="UP000257109">
    <property type="component" value="Unassembled WGS sequence"/>
</dbReference>
<protein>
    <recommendedName>
        <fullName evidence="3">Ty3 transposon capsid-like protein domain-containing protein</fullName>
    </recommendedName>
</protein>
<accession>A0A371I1Q6</accession>